<sequence>MSSAFHIHIGGAGVMIGDMLWKLYEKEHNETTQKNYIYEQVDGHYHPLVLFIDLDDRMIFEVQRNKQIQFKKNSFLNGTEDASNIYSKGNYTYGKEILDQGLEYIRKQVETMDRLDQFLITTSISGGTGSGFANLLMSRLILDYGNKVKKNAFILFPSSEMSNNILETYNATFSINMTKEYFDSVIMFDNQSMYSVIDQQLDLDYLDYSHLNNLIAQIISSYTGLRRFNHIDNSKFFQNMCPYPNLHYFIPSYGKMSLINDYTRKQSNQTEFIKYLTQKQIKLYQCPKNPKHLSTTLLFRQKEENHFYGKFDSTLQNLEHFYNQTPRVFQCTSSNYQVLSELAQMKQTGTFFSNDASIVSRFRLLGKKFDLIYEKGAYLWAYVSEGLEEFEFSEAREALASIESDYSQIDVAPVSTNHNN</sequence>
<dbReference type="AlphaFoldDB" id="A0A8S1X1N7"/>
<dbReference type="SMART" id="SM00864">
    <property type="entry name" value="Tubulin"/>
    <property type="match status" value="1"/>
</dbReference>
<evidence type="ECO:0000313" key="7">
    <source>
        <dbReference type="Proteomes" id="UP000689195"/>
    </source>
</evidence>
<dbReference type="InterPro" id="IPR000217">
    <property type="entry name" value="Tubulin"/>
</dbReference>
<name>A0A8S1X1N7_9CILI</name>
<evidence type="ECO:0000313" key="6">
    <source>
        <dbReference type="EMBL" id="CAD8196258.1"/>
    </source>
</evidence>
<reference evidence="6" key="1">
    <citation type="submission" date="2021-01" db="EMBL/GenBank/DDBJ databases">
        <authorList>
            <consortium name="Genoscope - CEA"/>
            <person name="William W."/>
        </authorList>
    </citation>
    <scope>NUCLEOTIDE SEQUENCE</scope>
</reference>
<dbReference type="GO" id="GO:0005525">
    <property type="term" value="F:GTP binding"/>
    <property type="evidence" value="ECO:0007669"/>
    <property type="project" value="UniProtKB-KW"/>
</dbReference>
<dbReference type="Proteomes" id="UP000689195">
    <property type="component" value="Unassembled WGS sequence"/>
</dbReference>
<dbReference type="GO" id="GO:0005874">
    <property type="term" value="C:microtubule"/>
    <property type="evidence" value="ECO:0007669"/>
    <property type="project" value="UniProtKB-KW"/>
</dbReference>
<feature type="domain" description="Tubulin/FtsZ GTPase" evidence="5">
    <location>
        <begin position="34"/>
        <end position="230"/>
    </location>
</feature>
<gene>
    <name evidence="6" type="ORF">PPENT_87.1.T1120036</name>
</gene>
<keyword evidence="7" id="KW-1185">Reference proteome</keyword>
<evidence type="ECO:0000256" key="3">
    <source>
        <dbReference type="ARBA" id="ARBA00022741"/>
    </source>
</evidence>
<dbReference type="FunFam" id="3.40.50.1440:FF:000044">
    <property type="entry name" value="Tubulin alpha chain"/>
    <property type="match status" value="1"/>
</dbReference>
<proteinExistence type="inferred from homology"/>
<dbReference type="InterPro" id="IPR003008">
    <property type="entry name" value="Tubulin_FtsZ_GTPase"/>
</dbReference>
<dbReference type="PANTHER" id="PTHR11588">
    <property type="entry name" value="TUBULIN"/>
    <property type="match status" value="1"/>
</dbReference>
<dbReference type="OrthoDB" id="301794at2759"/>
<evidence type="ECO:0000256" key="1">
    <source>
        <dbReference type="ARBA" id="ARBA00009636"/>
    </source>
</evidence>
<comment type="similarity">
    <text evidence="1">Belongs to the tubulin family.</text>
</comment>
<keyword evidence="3" id="KW-0547">Nucleotide-binding</keyword>
<organism evidence="6 7">
    <name type="scientific">Paramecium pentaurelia</name>
    <dbReference type="NCBI Taxonomy" id="43138"/>
    <lineage>
        <taxon>Eukaryota</taxon>
        <taxon>Sar</taxon>
        <taxon>Alveolata</taxon>
        <taxon>Ciliophora</taxon>
        <taxon>Intramacronucleata</taxon>
        <taxon>Oligohymenophorea</taxon>
        <taxon>Peniculida</taxon>
        <taxon>Parameciidae</taxon>
        <taxon>Paramecium</taxon>
    </lineage>
</organism>
<dbReference type="InterPro" id="IPR017975">
    <property type="entry name" value="Tubulin_CS"/>
</dbReference>
<evidence type="ECO:0000259" key="5">
    <source>
        <dbReference type="SMART" id="SM00864"/>
    </source>
</evidence>
<dbReference type="PROSITE" id="PS00227">
    <property type="entry name" value="TUBULIN"/>
    <property type="match status" value="1"/>
</dbReference>
<comment type="caution">
    <text evidence="6">The sequence shown here is derived from an EMBL/GenBank/DDBJ whole genome shotgun (WGS) entry which is preliminary data.</text>
</comment>
<keyword evidence="2" id="KW-0493">Microtubule</keyword>
<dbReference type="EMBL" id="CAJJDO010000112">
    <property type="protein sequence ID" value="CAD8196258.1"/>
    <property type="molecule type" value="Genomic_DNA"/>
</dbReference>
<dbReference type="Pfam" id="PF00091">
    <property type="entry name" value="Tubulin"/>
    <property type="match status" value="1"/>
</dbReference>
<accession>A0A8S1X1N7</accession>
<dbReference type="CDD" id="cd06059">
    <property type="entry name" value="Tubulin"/>
    <property type="match status" value="1"/>
</dbReference>
<evidence type="ECO:0000256" key="4">
    <source>
        <dbReference type="ARBA" id="ARBA00023134"/>
    </source>
</evidence>
<dbReference type="GO" id="GO:0007017">
    <property type="term" value="P:microtubule-based process"/>
    <property type="evidence" value="ECO:0007669"/>
    <property type="project" value="InterPro"/>
</dbReference>
<keyword evidence="4" id="KW-0342">GTP-binding</keyword>
<evidence type="ECO:0000256" key="2">
    <source>
        <dbReference type="ARBA" id="ARBA00022701"/>
    </source>
</evidence>
<protein>
    <recommendedName>
        <fullName evidence="5">Tubulin/FtsZ GTPase domain-containing protein</fullName>
    </recommendedName>
</protein>